<name>A0A498IQC1_MALDO</name>
<dbReference type="EMBL" id="RDQH01000337">
    <property type="protein sequence ID" value="RXH83433.1"/>
    <property type="molecule type" value="Genomic_DNA"/>
</dbReference>
<dbReference type="Gene3D" id="1.25.40.10">
    <property type="entry name" value="Tetratricopeptide repeat domain"/>
    <property type="match status" value="4"/>
</dbReference>
<accession>A0A498IQC1</accession>
<dbReference type="Pfam" id="PF14432">
    <property type="entry name" value="DYW_deaminase"/>
    <property type="match status" value="1"/>
</dbReference>
<dbReference type="GO" id="GO:0003723">
    <property type="term" value="F:RNA binding"/>
    <property type="evidence" value="ECO:0007669"/>
    <property type="project" value="InterPro"/>
</dbReference>
<dbReference type="NCBIfam" id="TIGR00756">
    <property type="entry name" value="PPR"/>
    <property type="match status" value="5"/>
</dbReference>
<dbReference type="Gene3D" id="3.40.50.1820">
    <property type="entry name" value="alpha/beta hydrolase"/>
    <property type="match status" value="1"/>
</dbReference>
<organism evidence="6 7">
    <name type="scientific">Malus domestica</name>
    <name type="common">Apple</name>
    <name type="synonym">Pyrus malus</name>
    <dbReference type="NCBI Taxonomy" id="3750"/>
    <lineage>
        <taxon>Eukaryota</taxon>
        <taxon>Viridiplantae</taxon>
        <taxon>Streptophyta</taxon>
        <taxon>Embryophyta</taxon>
        <taxon>Tracheophyta</taxon>
        <taxon>Spermatophyta</taxon>
        <taxon>Magnoliopsida</taxon>
        <taxon>eudicotyledons</taxon>
        <taxon>Gunneridae</taxon>
        <taxon>Pentapetalae</taxon>
        <taxon>rosids</taxon>
        <taxon>fabids</taxon>
        <taxon>Rosales</taxon>
        <taxon>Rosaceae</taxon>
        <taxon>Amygdaloideae</taxon>
        <taxon>Maleae</taxon>
        <taxon>Malus</taxon>
    </lineage>
</organism>
<evidence type="ECO:0000259" key="5">
    <source>
        <dbReference type="Pfam" id="PF14432"/>
    </source>
</evidence>
<comment type="similarity">
    <text evidence="1">Belongs to the PPR family. PCMP-H subfamily.</text>
</comment>
<feature type="repeat" description="PPR" evidence="4">
    <location>
        <begin position="342"/>
        <end position="376"/>
    </location>
</feature>
<evidence type="ECO:0000256" key="2">
    <source>
        <dbReference type="ARBA" id="ARBA00022737"/>
    </source>
</evidence>
<dbReference type="SUPFAM" id="SSF53474">
    <property type="entry name" value="alpha/beta-Hydrolases"/>
    <property type="match status" value="1"/>
</dbReference>
<dbReference type="Pfam" id="PF13041">
    <property type="entry name" value="PPR_2"/>
    <property type="match status" value="1"/>
</dbReference>
<reference evidence="6 7" key="1">
    <citation type="submission" date="2018-10" db="EMBL/GenBank/DDBJ databases">
        <title>A high-quality apple genome assembly.</title>
        <authorList>
            <person name="Hu J."/>
        </authorList>
    </citation>
    <scope>NUCLEOTIDE SEQUENCE [LARGE SCALE GENOMIC DNA]</scope>
    <source>
        <strain evidence="7">cv. HFTH1</strain>
        <tissue evidence="6">Young leaf</tissue>
    </source>
</reference>
<comment type="similarity">
    <text evidence="3">Belongs to the PPR family. PCMP-E subfamily.</text>
</comment>
<dbReference type="GO" id="GO:0016556">
    <property type="term" value="P:mRNA modification"/>
    <property type="evidence" value="ECO:0007669"/>
    <property type="project" value="UniProtKB-ARBA"/>
</dbReference>
<evidence type="ECO:0000313" key="6">
    <source>
        <dbReference type="EMBL" id="RXH83433.1"/>
    </source>
</evidence>
<feature type="domain" description="DYW" evidence="5">
    <location>
        <begin position="558"/>
        <end position="642"/>
    </location>
</feature>
<protein>
    <recommendedName>
        <fullName evidence="5">DYW domain-containing protein</fullName>
    </recommendedName>
</protein>
<keyword evidence="7" id="KW-1185">Reference proteome</keyword>
<dbReference type="InterPro" id="IPR046848">
    <property type="entry name" value="E_motif"/>
</dbReference>
<evidence type="ECO:0000256" key="1">
    <source>
        <dbReference type="ARBA" id="ARBA00006643"/>
    </source>
</evidence>
<dbReference type="Proteomes" id="UP000290289">
    <property type="component" value="Chromosome 11"/>
</dbReference>
<dbReference type="PROSITE" id="PS51375">
    <property type="entry name" value="PPR"/>
    <property type="match status" value="5"/>
</dbReference>
<dbReference type="InterPro" id="IPR046960">
    <property type="entry name" value="PPR_At4g14850-like_plant"/>
</dbReference>
<feature type="repeat" description="PPR" evidence="4">
    <location>
        <begin position="479"/>
        <end position="513"/>
    </location>
</feature>
<dbReference type="GO" id="GO:0005737">
    <property type="term" value="C:cytoplasm"/>
    <property type="evidence" value="ECO:0007669"/>
    <property type="project" value="UniProtKB-ARBA"/>
</dbReference>
<dbReference type="AlphaFoldDB" id="A0A498IQC1"/>
<evidence type="ECO:0000313" key="7">
    <source>
        <dbReference type="Proteomes" id="UP000290289"/>
    </source>
</evidence>
<dbReference type="InterPro" id="IPR011990">
    <property type="entry name" value="TPR-like_helical_dom_sf"/>
</dbReference>
<feature type="repeat" description="PPR" evidence="4">
    <location>
        <begin position="177"/>
        <end position="211"/>
    </location>
</feature>
<proteinExistence type="inferred from homology"/>
<dbReference type="SUPFAM" id="SSF48452">
    <property type="entry name" value="TPR-like"/>
    <property type="match status" value="1"/>
</dbReference>
<evidence type="ECO:0000256" key="3">
    <source>
        <dbReference type="ARBA" id="ARBA00061659"/>
    </source>
</evidence>
<dbReference type="InterPro" id="IPR032867">
    <property type="entry name" value="DYW_dom"/>
</dbReference>
<feature type="repeat" description="PPR" evidence="4">
    <location>
        <begin position="146"/>
        <end position="176"/>
    </location>
</feature>
<dbReference type="InterPro" id="IPR002885">
    <property type="entry name" value="PPR_rpt"/>
</dbReference>
<dbReference type="InterPro" id="IPR029058">
    <property type="entry name" value="AB_hydrolase_fold"/>
</dbReference>
<keyword evidence="2" id="KW-0677">Repeat</keyword>
<dbReference type="PANTHER" id="PTHR47926:SF436">
    <property type="entry name" value="PENTATRICOPEPTIDE REPEAT-CONTAINING PROTEIN ELI1, CHLOROPLASTIC-LIKE ISOFORM X2"/>
    <property type="match status" value="1"/>
</dbReference>
<comment type="caution">
    <text evidence="6">The sequence shown here is derived from an EMBL/GenBank/DDBJ whole genome shotgun (WGS) entry which is preliminary data.</text>
</comment>
<sequence>MATSGSPPCMLVAQTLPKFEKCRAMSELRQLHAHIIKTNLVTHTLIINKLVSSCSLSGGLEHALSVFRRIENPNPFMFFTLIRHISESANPLEAVVLYAHMLSSLKSLDGVEFSIPAVLKVCGKSWALEEGTQVHGQVLKTQLLFDMYVANALIRMYSELGEIDLAKRVFDKMPQRDVISWNSLITGCLRLREIDLAHELFNKMPERDLVSCNAMIDGYGKSGKCELAEQVFRSMNKKDVVTWTSMVSAYVFNHRPKEALGLFREILNVGIRPDAPALVSVLSAIADLGFVDEGKWVHTYISTNKIKLSSGFIASALIDMYAKCGHIENAYHVFKQVSHYKNVGDWNCMISGLSMHGLGHQALEVFLDMKTKEIKPDEITFLGLLNACSHEGLVEEGKFCFKLMQEKYKIIPTIQHYGCIIDLLGRGGQLDDAVEIVQNMPMEADVIVWKAILSACVQNGDFAIGESAALKAIELAPEDSSCYILLSNIYAKVGRWDDVRKVRLMMKRRGVRKIPGSSSILVNGKVHEFLVGKEMDVKCNVEVLSKIEEVVSRLKLEGYKPDLTQVLLDIEEENKESSLTLHSEKMALAFGLINTSNGAPIHIVKNLRVCCDCHSFIKLVSRVYNCRVVVRDQNRFHCFENEMIGPVAIALTVGLLGWAYQALKPPHPKICGSPDGPPVTSPRVKLSDGRHLAYRELGVPKEQAKHKIIVIHGFLSSKDMSLPVTQELIEELRIYFLFFDRAGYGESDPYPSRSVKSEAFDIQELADKLLIGSKFYVIGISMGAYPVWSCLKYIPHRHDT</sequence>
<feature type="repeat" description="PPR" evidence="4">
    <location>
        <begin position="239"/>
        <end position="273"/>
    </location>
</feature>
<dbReference type="GO" id="GO:0008270">
    <property type="term" value="F:zinc ion binding"/>
    <property type="evidence" value="ECO:0007669"/>
    <property type="project" value="InterPro"/>
</dbReference>
<dbReference type="PANTHER" id="PTHR47926">
    <property type="entry name" value="PENTATRICOPEPTIDE REPEAT-CONTAINING PROTEIN"/>
    <property type="match status" value="1"/>
</dbReference>
<dbReference type="Pfam" id="PF01535">
    <property type="entry name" value="PPR"/>
    <property type="match status" value="6"/>
</dbReference>
<dbReference type="FunFam" id="1.25.40.10:FF:000277">
    <property type="entry name" value="Pentatricopeptide repeat-containing protein, mitochondrial"/>
    <property type="match status" value="1"/>
</dbReference>
<evidence type="ECO:0000256" key="4">
    <source>
        <dbReference type="PROSITE-ProRule" id="PRU00708"/>
    </source>
</evidence>
<dbReference type="Pfam" id="PF20431">
    <property type="entry name" value="E_motif"/>
    <property type="match status" value="1"/>
</dbReference>
<gene>
    <name evidence="6" type="ORF">DVH24_005686</name>
</gene>